<gene>
    <name evidence="4" type="primary">LOC106810798</name>
</gene>
<name>A0ABM1EC17_PRICU</name>
<dbReference type="Pfam" id="PF00339">
    <property type="entry name" value="Arrestin_N"/>
    <property type="match status" value="1"/>
</dbReference>
<proteinExistence type="inferred from homology"/>
<evidence type="ECO:0000313" key="3">
    <source>
        <dbReference type="Proteomes" id="UP000695022"/>
    </source>
</evidence>
<keyword evidence="3" id="KW-1185">Reference proteome</keyword>
<dbReference type="InterPro" id="IPR014756">
    <property type="entry name" value="Ig_E-set"/>
</dbReference>
<reference evidence="4" key="1">
    <citation type="submission" date="2025-08" db="UniProtKB">
        <authorList>
            <consortium name="RefSeq"/>
        </authorList>
    </citation>
    <scope>IDENTIFICATION</scope>
</reference>
<dbReference type="PANTHER" id="PTHR11188">
    <property type="entry name" value="ARRESTIN DOMAIN CONTAINING PROTEIN"/>
    <property type="match status" value="1"/>
</dbReference>
<dbReference type="PANTHER" id="PTHR11188:SF176">
    <property type="entry name" value="ARRESTIN DOMAIN-CONTAINING PROTEIN 1"/>
    <property type="match status" value="1"/>
</dbReference>
<protein>
    <submittedName>
        <fullName evidence="4">Arrestin domain-containing protein 3-like</fullName>
    </submittedName>
</protein>
<sequence>MGKLEAFQIAFFNTHSQLVPVYYAGQVLSGQVIVELNEPITMRGIKLTLKGTASVHWSERHNTGSGKHRHSHTSHYRNEELYFNHEIMLFSKEPGTSDNPTMPAGRRVFDFSVQLPPHLPSTFEGAHGNVRYSAKACIDRPWKFDHTAKGMFTVVSVMDLNSSPEAASPVSGHNEKYLCCWCCKEGPISCQASIPHMGYVPGENIYVSADIENNTNKGCNYSKAELIAFEISPKGAAFDLNVRIPIIIGSIPLRSVFQGLQAQGQTTFSNTIQPGANYSSGGIMPYTGIGPSKTDAVGGSSAHVVPSAPMMPLAFDSYPDLPPPSYEECVDTTVDVRDEDDSEYTMGELKYTPCYPYYNNIQ</sequence>
<evidence type="ECO:0000259" key="2">
    <source>
        <dbReference type="SMART" id="SM01017"/>
    </source>
</evidence>
<feature type="domain" description="Arrestin C-terminal-like" evidence="2">
    <location>
        <begin position="184"/>
        <end position="253"/>
    </location>
</feature>
<dbReference type="SUPFAM" id="SSF81296">
    <property type="entry name" value="E set domains"/>
    <property type="match status" value="2"/>
</dbReference>
<dbReference type="GeneID" id="106810798"/>
<evidence type="ECO:0000313" key="4">
    <source>
        <dbReference type="RefSeq" id="XP_014669738.1"/>
    </source>
</evidence>
<dbReference type="RefSeq" id="XP_014669738.1">
    <property type="nucleotide sequence ID" value="XM_014814252.1"/>
</dbReference>
<dbReference type="InterPro" id="IPR011022">
    <property type="entry name" value="Arrestin_C-like"/>
</dbReference>
<dbReference type="InterPro" id="IPR014752">
    <property type="entry name" value="Arrestin-like_C"/>
</dbReference>
<dbReference type="SMART" id="SM01017">
    <property type="entry name" value="Arrestin_C"/>
    <property type="match status" value="1"/>
</dbReference>
<dbReference type="Proteomes" id="UP000695022">
    <property type="component" value="Unplaced"/>
</dbReference>
<dbReference type="Gene3D" id="2.60.40.640">
    <property type="match status" value="2"/>
</dbReference>
<dbReference type="InterPro" id="IPR011021">
    <property type="entry name" value="Arrestin-like_N"/>
</dbReference>
<accession>A0ABM1EC17</accession>
<dbReference type="InterPro" id="IPR050357">
    <property type="entry name" value="Arrestin_domain-protein"/>
</dbReference>
<evidence type="ECO:0000256" key="1">
    <source>
        <dbReference type="ARBA" id="ARBA00005298"/>
    </source>
</evidence>
<organism evidence="3 4">
    <name type="scientific">Priapulus caudatus</name>
    <name type="common">Priapulid worm</name>
    <dbReference type="NCBI Taxonomy" id="37621"/>
    <lineage>
        <taxon>Eukaryota</taxon>
        <taxon>Metazoa</taxon>
        <taxon>Ecdysozoa</taxon>
        <taxon>Scalidophora</taxon>
        <taxon>Priapulida</taxon>
        <taxon>Priapulimorpha</taxon>
        <taxon>Priapulimorphida</taxon>
        <taxon>Priapulidae</taxon>
        <taxon>Priapulus</taxon>
    </lineage>
</organism>
<comment type="similarity">
    <text evidence="1">Belongs to the arrestin family.</text>
</comment>